<sequence>MDDWLGLGKLVGNVIDEAFTSDEEKQKLTNELTQITNALKAKELEYKAKELELQGQVIQLQGQVLAAQSQNITAEAKGESWLQRSWRPITMLTFLVLIVLNAFGLLANPLPEKAWELLQLGIGGYVVGRTVEKIAPGTASKAKEVAKSIINSLRNPHGHR</sequence>
<dbReference type="OrthoDB" id="1551130at2"/>
<dbReference type="STRING" id="327939.BIW53_02230"/>
<dbReference type="Proteomes" id="UP000180253">
    <property type="component" value="Unassembled WGS sequence"/>
</dbReference>
<comment type="caution">
    <text evidence="2">The sequence shown here is derived from an EMBL/GenBank/DDBJ whole genome shotgun (WGS) entry which is preliminary data.</text>
</comment>
<evidence type="ECO:0008006" key="4">
    <source>
        <dbReference type="Google" id="ProtNLM"/>
    </source>
</evidence>
<dbReference type="Pfam" id="PF11351">
    <property type="entry name" value="GTA_holin_3TM"/>
    <property type="match status" value="1"/>
</dbReference>
<evidence type="ECO:0000313" key="2">
    <source>
        <dbReference type="EMBL" id="OHU97158.1"/>
    </source>
</evidence>
<keyword evidence="3" id="KW-1185">Reference proteome</keyword>
<gene>
    <name evidence="2" type="ORF">BIW53_02230</name>
</gene>
<keyword evidence="1" id="KW-0175">Coiled coil</keyword>
<accession>A0A1S1NBP3</accession>
<dbReference type="EMBL" id="MNAN01000018">
    <property type="protein sequence ID" value="OHU97158.1"/>
    <property type="molecule type" value="Genomic_DNA"/>
</dbReference>
<dbReference type="InterPro" id="IPR021497">
    <property type="entry name" value="GTA_holin_3TM"/>
</dbReference>
<dbReference type="RefSeq" id="WP_070990193.1">
    <property type="nucleotide sequence ID" value="NZ_CBCSHD010000008.1"/>
</dbReference>
<reference evidence="2 3" key="1">
    <citation type="submission" date="2016-10" db="EMBL/GenBank/DDBJ databases">
        <title>Pseudoalteromonas amylolytica sp. nov., isolated from the surface seawater.</title>
        <authorList>
            <person name="Wu Y.-H."/>
            <person name="Cheng H."/>
            <person name="Jin X.-B."/>
            <person name="Wang C.-S."/>
            <person name="Xu X.-W."/>
        </authorList>
    </citation>
    <scope>NUCLEOTIDE SEQUENCE [LARGE SCALE GENOMIC DNA]</scope>
    <source>
        <strain evidence="2 3">JCM 12483</strain>
    </source>
</reference>
<proteinExistence type="predicted"/>
<name>A0A1S1NBP3_9GAMM</name>
<organism evidence="2 3">
    <name type="scientific">Pseudoalteromonas byunsanensis</name>
    <dbReference type="NCBI Taxonomy" id="327939"/>
    <lineage>
        <taxon>Bacteria</taxon>
        <taxon>Pseudomonadati</taxon>
        <taxon>Pseudomonadota</taxon>
        <taxon>Gammaproteobacteria</taxon>
        <taxon>Alteromonadales</taxon>
        <taxon>Pseudoalteromonadaceae</taxon>
        <taxon>Pseudoalteromonas</taxon>
    </lineage>
</organism>
<protein>
    <recommendedName>
        <fullName evidence="4">Holin of 3TMs, for gene-transfer release</fullName>
    </recommendedName>
</protein>
<dbReference type="AlphaFoldDB" id="A0A1S1NBP3"/>
<evidence type="ECO:0000313" key="3">
    <source>
        <dbReference type="Proteomes" id="UP000180253"/>
    </source>
</evidence>
<evidence type="ECO:0000256" key="1">
    <source>
        <dbReference type="SAM" id="Coils"/>
    </source>
</evidence>
<feature type="coiled-coil region" evidence="1">
    <location>
        <begin position="25"/>
        <end position="52"/>
    </location>
</feature>